<dbReference type="PRINTS" id="PR00096">
    <property type="entry name" value="GATASE"/>
</dbReference>
<dbReference type="PRINTS" id="PR00099">
    <property type="entry name" value="CPSGATASE"/>
</dbReference>
<evidence type="ECO:0000313" key="19">
    <source>
        <dbReference type="EMBL" id="KAF2561348.1"/>
    </source>
</evidence>
<evidence type="ECO:0000256" key="5">
    <source>
        <dbReference type="ARBA" id="ARBA00022571"/>
    </source>
</evidence>
<evidence type="ECO:0000259" key="18">
    <source>
        <dbReference type="SMART" id="SM01097"/>
    </source>
</evidence>
<comment type="similarity">
    <text evidence="3">Belongs to the CarA family.</text>
</comment>
<evidence type="ECO:0000256" key="1">
    <source>
        <dbReference type="ARBA" id="ARBA00004812"/>
    </source>
</evidence>
<feature type="domain" description="Carbamoyl-phosphate synthase small subunit N-terminal" evidence="18">
    <location>
        <begin position="50"/>
        <end position="180"/>
    </location>
</feature>
<dbReference type="Gene3D" id="3.50.30.20">
    <property type="entry name" value="Carbamoyl-phosphate synthase small subunit, N-terminal domain"/>
    <property type="match status" value="1"/>
</dbReference>
<keyword evidence="11" id="KW-0665">Pyrimidine biosynthesis</keyword>
<evidence type="ECO:0000256" key="2">
    <source>
        <dbReference type="ARBA" id="ARBA00005077"/>
    </source>
</evidence>
<dbReference type="FunFam" id="3.40.50.880:FF:000034">
    <property type="entry name" value="carbamoyl-phosphate synthase small chain, chloroplastic"/>
    <property type="match status" value="1"/>
</dbReference>
<evidence type="ECO:0000256" key="6">
    <source>
        <dbReference type="ARBA" id="ARBA00022598"/>
    </source>
</evidence>
<comment type="pathway">
    <text evidence="2">Amino-acid biosynthesis; L-arginine biosynthesis; carbamoyl phosphate from bicarbonate: step 1/1.</text>
</comment>
<dbReference type="InterPro" id="IPR036480">
    <property type="entry name" value="CarbP_synth_ssu_N_sf"/>
</dbReference>
<dbReference type="EMBL" id="QGKY02001250">
    <property type="protein sequence ID" value="KAF2561348.1"/>
    <property type="molecule type" value="Genomic_DNA"/>
</dbReference>
<reference evidence="19" key="1">
    <citation type="submission" date="2019-12" db="EMBL/GenBank/DDBJ databases">
        <title>Genome sequencing and annotation of Brassica cretica.</title>
        <authorList>
            <person name="Studholme D.J."/>
            <person name="Sarris P.F."/>
        </authorList>
    </citation>
    <scope>NUCLEOTIDE SEQUENCE</scope>
    <source>
        <strain evidence="19">PFS-102/07</strain>
        <tissue evidence="19">Leaf</tissue>
    </source>
</reference>
<name>A0A8S9I0W8_BRACR</name>
<dbReference type="InterPro" id="IPR035686">
    <property type="entry name" value="CPSase_GATase1"/>
</dbReference>
<dbReference type="GO" id="GO:0006221">
    <property type="term" value="P:pyrimidine nucleotide biosynthetic process"/>
    <property type="evidence" value="ECO:0007669"/>
    <property type="project" value="UniProtKB-KW"/>
</dbReference>
<evidence type="ECO:0000256" key="4">
    <source>
        <dbReference type="ARBA" id="ARBA00012738"/>
    </source>
</evidence>
<dbReference type="GO" id="GO:0004088">
    <property type="term" value="F:carbamoyl-phosphate synthase (glutamine-hydrolyzing) activity"/>
    <property type="evidence" value="ECO:0007669"/>
    <property type="project" value="UniProtKB-EC"/>
</dbReference>
<gene>
    <name evidence="19" type="ORF">F2Q70_00015742</name>
</gene>
<dbReference type="PRINTS" id="PR00097">
    <property type="entry name" value="ANTSNTHASEII"/>
</dbReference>
<evidence type="ECO:0000256" key="16">
    <source>
        <dbReference type="ARBA" id="ARBA00083899"/>
    </source>
</evidence>
<evidence type="ECO:0000256" key="7">
    <source>
        <dbReference type="ARBA" id="ARBA00022605"/>
    </source>
</evidence>
<dbReference type="GO" id="GO:0006207">
    <property type="term" value="P:'de novo' pyrimidine nucleobase biosynthetic process"/>
    <property type="evidence" value="ECO:0007669"/>
    <property type="project" value="InterPro"/>
</dbReference>
<sequence>MAATTTLGFVLPTGLSRRRGGFRVSLIRCSASPVTNSTASGLVEKPWDSYNARLVLEDGSIWPAKSFGAPGTRVAELVFNTSLTGYQEILTDPSYAGQFVLMTNPQIGNTGVNLDDEESEQCFLAGLVIRSLSISTSNWRCTKTLADYLTERNLMGVYDLDTRAITRRLREEGSLNGVLSTEQTKTDEELLQMSRSWDIVGIDLISDVSCKSPYEWVDKTDPEWDFNSNSRDGETYRVIAYDFGIKHNILRRLSSYGCQITVVPSTFPASEALKVNPDGILFSNGPGDPSAVPYAVETVKELLGKAPVYGICMGHQLLGQALGGKTFKMKFGHHGGNHPVRNNRTGQVEISAQNHNYAVDPASLPGGVEVTHVNLNDGSCAGLSYPAMNVMSLQYHPEASPGPHDSDNGGGEIRNV</sequence>
<dbReference type="Pfam" id="PF00117">
    <property type="entry name" value="GATase"/>
    <property type="match status" value="1"/>
</dbReference>
<evidence type="ECO:0000256" key="14">
    <source>
        <dbReference type="ARBA" id="ARBA00049285"/>
    </source>
</evidence>
<dbReference type="NCBIfam" id="NF009475">
    <property type="entry name" value="PRK12838.1"/>
    <property type="match status" value="1"/>
</dbReference>
<comment type="catalytic activity">
    <reaction evidence="14">
        <text>L-glutamine + H2O = L-glutamate + NH4(+)</text>
        <dbReference type="Rhea" id="RHEA:15889"/>
        <dbReference type="ChEBI" id="CHEBI:15377"/>
        <dbReference type="ChEBI" id="CHEBI:28938"/>
        <dbReference type="ChEBI" id="CHEBI:29985"/>
        <dbReference type="ChEBI" id="CHEBI:58359"/>
    </reaction>
</comment>
<dbReference type="AlphaFoldDB" id="A0A8S9I0W8"/>
<comment type="caution">
    <text evidence="19">The sequence shown here is derived from an EMBL/GenBank/DDBJ whole genome shotgun (WGS) entry which is preliminary data.</text>
</comment>
<evidence type="ECO:0000256" key="8">
    <source>
        <dbReference type="ARBA" id="ARBA00022741"/>
    </source>
</evidence>
<comment type="function">
    <text evidence="12">Small subunit of the arginine-specific carbamoyl phosphate synthase (CPSase). CPSase catalyzes the formation of carbamoyl phosphate from the ammonia moiety of glutamine, carbonate, and phosphate donated by ATP, the first step of the arginine biosynthetic pathway. The small subunit (glutamine amidotransferase) binds and cleaves glutamine to supply the large subunit with the substrate ammonia.</text>
</comment>
<organism evidence="19">
    <name type="scientific">Brassica cretica</name>
    <name type="common">Mustard</name>
    <dbReference type="NCBI Taxonomy" id="69181"/>
    <lineage>
        <taxon>Eukaryota</taxon>
        <taxon>Viridiplantae</taxon>
        <taxon>Streptophyta</taxon>
        <taxon>Embryophyta</taxon>
        <taxon>Tracheophyta</taxon>
        <taxon>Spermatophyta</taxon>
        <taxon>Magnoliopsida</taxon>
        <taxon>eudicotyledons</taxon>
        <taxon>Gunneridae</taxon>
        <taxon>Pentapetalae</taxon>
        <taxon>rosids</taxon>
        <taxon>malvids</taxon>
        <taxon>Brassicales</taxon>
        <taxon>Brassicaceae</taxon>
        <taxon>Brassiceae</taxon>
        <taxon>Brassica</taxon>
    </lineage>
</organism>
<keyword evidence="7" id="KW-0028">Amino-acid biosynthesis</keyword>
<proteinExistence type="inferred from homology"/>
<comment type="subunit">
    <text evidence="13">Heterodimer composed of 2 chains; the small (or glutamine) chain promotes the hydrolysis of glutamine to ammonia, which is used by the large (or ammonia) chain to synthesize carbamoyl phosphate.</text>
</comment>
<keyword evidence="5" id="KW-0055">Arginine biosynthesis</keyword>
<evidence type="ECO:0000256" key="17">
    <source>
        <dbReference type="SAM" id="MobiDB-lite"/>
    </source>
</evidence>
<keyword evidence="10" id="KW-0315">Glutamine amidotransferase</keyword>
<dbReference type="PANTHER" id="PTHR11405">
    <property type="entry name" value="CARBAMOYLTRANSFERASE FAMILY MEMBER"/>
    <property type="match status" value="1"/>
</dbReference>
<dbReference type="InterPro" id="IPR002474">
    <property type="entry name" value="CarbamoylP_synth_ssu_N"/>
</dbReference>
<dbReference type="GO" id="GO:0006526">
    <property type="term" value="P:L-arginine biosynthetic process"/>
    <property type="evidence" value="ECO:0007669"/>
    <property type="project" value="UniProtKB-KW"/>
</dbReference>
<dbReference type="FunFam" id="3.50.30.20:FF:000001">
    <property type="entry name" value="Carbamoyl-phosphate synthase small chain"/>
    <property type="match status" value="1"/>
</dbReference>
<comment type="pathway">
    <text evidence="1">Pyrimidine metabolism; UMP biosynthesis via de novo pathway; (S)-dihydroorotate from bicarbonate: step 1/3.</text>
</comment>
<feature type="region of interest" description="Disordered" evidence="17">
    <location>
        <begin position="396"/>
        <end position="416"/>
    </location>
</feature>
<keyword evidence="8" id="KW-0547">Nucleotide-binding</keyword>
<dbReference type="GO" id="GO:0005951">
    <property type="term" value="C:carbamoyl-phosphate synthase complex"/>
    <property type="evidence" value="ECO:0007669"/>
    <property type="project" value="TreeGrafter"/>
</dbReference>
<evidence type="ECO:0000256" key="10">
    <source>
        <dbReference type="ARBA" id="ARBA00022962"/>
    </source>
</evidence>
<dbReference type="SMART" id="SM01097">
    <property type="entry name" value="CPSase_sm_chain"/>
    <property type="match status" value="1"/>
</dbReference>
<dbReference type="PANTHER" id="PTHR11405:SF4">
    <property type="entry name" value="CARBAMOYL-PHOSPHATE SYNTHASE ARGININE-SPECIFIC SMALL CHAIN"/>
    <property type="match status" value="1"/>
</dbReference>
<dbReference type="InterPro" id="IPR029062">
    <property type="entry name" value="Class_I_gatase-like"/>
</dbReference>
<dbReference type="Gene3D" id="3.40.50.880">
    <property type="match status" value="1"/>
</dbReference>
<evidence type="ECO:0000256" key="13">
    <source>
        <dbReference type="ARBA" id="ARBA00044031"/>
    </source>
</evidence>
<dbReference type="GO" id="GO:0005524">
    <property type="term" value="F:ATP binding"/>
    <property type="evidence" value="ECO:0007669"/>
    <property type="project" value="UniProtKB-KW"/>
</dbReference>
<dbReference type="NCBIfam" id="TIGR01368">
    <property type="entry name" value="CPSaseIIsmall"/>
    <property type="match status" value="1"/>
</dbReference>
<evidence type="ECO:0000256" key="12">
    <source>
        <dbReference type="ARBA" id="ARBA00043861"/>
    </source>
</evidence>
<dbReference type="InterPro" id="IPR006274">
    <property type="entry name" value="CarbamoylP_synth_ssu"/>
</dbReference>
<dbReference type="SUPFAM" id="SSF52021">
    <property type="entry name" value="Carbamoyl phosphate synthetase, small subunit N-terminal domain"/>
    <property type="match status" value="1"/>
</dbReference>
<dbReference type="PROSITE" id="PS51273">
    <property type="entry name" value="GATASE_TYPE_1"/>
    <property type="match status" value="1"/>
</dbReference>
<accession>A0A8S9I0W8</accession>
<dbReference type="EC" id="6.3.5.5" evidence="4"/>
<dbReference type="CDD" id="cd01744">
    <property type="entry name" value="GATase1_CPSase"/>
    <property type="match status" value="1"/>
</dbReference>
<dbReference type="GO" id="GO:0006541">
    <property type="term" value="P:glutamine metabolic process"/>
    <property type="evidence" value="ECO:0007669"/>
    <property type="project" value="InterPro"/>
</dbReference>
<evidence type="ECO:0000256" key="9">
    <source>
        <dbReference type="ARBA" id="ARBA00022840"/>
    </source>
</evidence>
<evidence type="ECO:0000256" key="11">
    <source>
        <dbReference type="ARBA" id="ARBA00022975"/>
    </source>
</evidence>
<evidence type="ECO:0000256" key="3">
    <source>
        <dbReference type="ARBA" id="ARBA00007800"/>
    </source>
</evidence>
<dbReference type="InterPro" id="IPR017926">
    <property type="entry name" value="GATASE"/>
</dbReference>
<keyword evidence="9" id="KW-0067">ATP-binding</keyword>
<dbReference type="SUPFAM" id="SSF52317">
    <property type="entry name" value="Class I glutamine amidotransferase-like"/>
    <property type="match status" value="1"/>
</dbReference>
<dbReference type="HAMAP" id="MF_01209">
    <property type="entry name" value="CPSase_S_chain"/>
    <property type="match status" value="1"/>
</dbReference>
<keyword evidence="6" id="KW-0436">Ligase</keyword>
<dbReference type="Pfam" id="PF00988">
    <property type="entry name" value="CPSase_sm_chain"/>
    <property type="match status" value="1"/>
</dbReference>
<protein>
    <recommendedName>
        <fullName evidence="15">Carbamoyl phosphate synthase small chain, chloroplastic</fullName>
        <ecNumber evidence="4">6.3.5.5</ecNumber>
    </recommendedName>
    <alternativeName>
        <fullName evidence="16">Carbamoyl phosphate synthetase glutamine chain</fullName>
    </alternativeName>
</protein>
<evidence type="ECO:0000256" key="15">
    <source>
        <dbReference type="ARBA" id="ARBA00074572"/>
    </source>
</evidence>